<evidence type="ECO:0000256" key="2">
    <source>
        <dbReference type="ARBA" id="ARBA00022723"/>
    </source>
</evidence>
<keyword evidence="3 5" id="KW-0408">Iron</keyword>
<keyword evidence="8" id="KW-1185">Reference proteome</keyword>
<keyword evidence="1 5" id="KW-0949">S-adenosyl-L-methionine</keyword>
<keyword evidence="2 5" id="KW-0479">Metal-binding</keyword>
<dbReference type="InterPro" id="IPR016431">
    <property type="entry name" value="Pyrv-formate_lyase-activ_prd"/>
</dbReference>
<evidence type="ECO:0000256" key="1">
    <source>
        <dbReference type="ARBA" id="ARBA00022691"/>
    </source>
</evidence>
<dbReference type="PANTHER" id="PTHR43075">
    <property type="entry name" value="FORMATE LYASE ACTIVATING ENZYME, PUTATIVE (AFU_ORTHOLOGUE AFUA_2G15630)-RELATED"/>
    <property type="match status" value="1"/>
</dbReference>
<feature type="binding site" evidence="5">
    <location>
        <position position="64"/>
    </location>
    <ligand>
        <name>[4Fe-4S] cluster</name>
        <dbReference type="ChEBI" id="CHEBI:49883"/>
        <note>4Fe-4S-S-AdoMet</note>
    </ligand>
</feature>
<dbReference type="GO" id="GO:0046872">
    <property type="term" value="F:metal ion binding"/>
    <property type="evidence" value="ECO:0007669"/>
    <property type="project" value="UniProtKB-KW"/>
</dbReference>
<dbReference type="SFLD" id="SFLDG01099">
    <property type="entry name" value="Uncharacterised_Radical_SAM_Su"/>
    <property type="match status" value="1"/>
</dbReference>
<dbReference type="CDD" id="cd01335">
    <property type="entry name" value="Radical_SAM"/>
    <property type="match status" value="1"/>
</dbReference>
<dbReference type="GO" id="GO:0051536">
    <property type="term" value="F:iron-sulfur cluster binding"/>
    <property type="evidence" value="ECO:0007669"/>
    <property type="project" value="UniProtKB-KW"/>
</dbReference>
<dbReference type="PIRSF" id="PIRSF004869">
    <property type="entry name" value="PflX_prd"/>
    <property type="match status" value="1"/>
</dbReference>
<evidence type="ECO:0000313" key="8">
    <source>
        <dbReference type="Proteomes" id="UP000623681"/>
    </source>
</evidence>
<dbReference type="Gene3D" id="3.20.20.70">
    <property type="entry name" value="Aldolase class I"/>
    <property type="match status" value="1"/>
</dbReference>
<evidence type="ECO:0000256" key="3">
    <source>
        <dbReference type="ARBA" id="ARBA00023004"/>
    </source>
</evidence>
<dbReference type="SFLD" id="SFLDS00029">
    <property type="entry name" value="Radical_SAM"/>
    <property type="match status" value="1"/>
</dbReference>
<dbReference type="Proteomes" id="UP000623681">
    <property type="component" value="Unassembled WGS sequence"/>
</dbReference>
<dbReference type="EMBL" id="JAESWA010000019">
    <property type="protein sequence ID" value="MBL4931402.1"/>
    <property type="molecule type" value="Genomic_DNA"/>
</dbReference>
<dbReference type="InterPro" id="IPR040085">
    <property type="entry name" value="MJ0674-like"/>
</dbReference>
<protein>
    <submittedName>
        <fullName evidence="7">Radical SAM protein</fullName>
    </submittedName>
</protein>
<dbReference type="InterPro" id="IPR058240">
    <property type="entry name" value="rSAM_sf"/>
</dbReference>
<sequence length="301" mass="34403">MNSLDMLNNCNLCYRQCNVNRNNNILGYCKAGKNLKVARAALHLWEEPCVSGESGSGTVFFSHCNFSCVFCQNHQISQEHLGKEITIERLSEIFLELQVQNANNINLVTPTHYIPQIIEAIKISKNKGLSIPILYNTNGYDTLDSIKALRGFIDVYLPDFKYYDDKYAIKYSNVKNYRENLMPILMEMYDQVGDAKFDKNGIIQKGMIIRHLMLPSLLFDSKKVIDTIHETFNNKVYISIMNQYTPMNKSYNFPEINKPLNPKHYDSLVDYALSIGVTKGFIQEEGSSSKAFVPSFLNEGV</sequence>
<dbReference type="AlphaFoldDB" id="A0A937FGA7"/>
<name>A0A937FGA7_9CLOT</name>
<evidence type="ECO:0000256" key="5">
    <source>
        <dbReference type="PIRSR" id="PIRSR004869-50"/>
    </source>
</evidence>
<accession>A0A937FGA7</accession>
<dbReference type="SUPFAM" id="SSF102114">
    <property type="entry name" value="Radical SAM enzymes"/>
    <property type="match status" value="1"/>
</dbReference>
<evidence type="ECO:0000313" key="7">
    <source>
        <dbReference type="EMBL" id="MBL4931402.1"/>
    </source>
</evidence>
<dbReference type="InterPro" id="IPR007197">
    <property type="entry name" value="rSAM"/>
</dbReference>
<proteinExistence type="predicted"/>
<gene>
    <name evidence="7" type="ORF">JK634_06260</name>
</gene>
<feature type="binding site" evidence="5">
    <location>
        <position position="68"/>
    </location>
    <ligand>
        <name>[4Fe-4S] cluster</name>
        <dbReference type="ChEBI" id="CHEBI:49883"/>
        <note>4Fe-4S-S-AdoMet</note>
    </ligand>
</feature>
<dbReference type="RefSeq" id="WP_202766782.1">
    <property type="nucleotide sequence ID" value="NZ_JAESWA010000019.1"/>
</dbReference>
<keyword evidence="4 5" id="KW-0411">Iron-sulfur</keyword>
<evidence type="ECO:0000256" key="4">
    <source>
        <dbReference type="ARBA" id="ARBA00023014"/>
    </source>
</evidence>
<dbReference type="GO" id="GO:0003824">
    <property type="term" value="F:catalytic activity"/>
    <property type="evidence" value="ECO:0007669"/>
    <property type="project" value="InterPro"/>
</dbReference>
<dbReference type="PANTHER" id="PTHR43075:SF1">
    <property type="entry name" value="FORMATE LYASE ACTIVATING ENZYME, PUTATIVE (AFU_ORTHOLOGUE AFUA_2G15630)-RELATED"/>
    <property type="match status" value="1"/>
</dbReference>
<reference evidence="7" key="1">
    <citation type="submission" date="2021-01" db="EMBL/GenBank/DDBJ databases">
        <title>Genome public.</title>
        <authorList>
            <person name="Liu C."/>
            <person name="Sun Q."/>
        </authorList>
    </citation>
    <scope>NUCLEOTIDE SEQUENCE</scope>
    <source>
        <strain evidence="7">YIM B02565</strain>
    </source>
</reference>
<comment type="cofactor">
    <cofactor evidence="5">
        <name>[4Fe-4S] cluster</name>
        <dbReference type="ChEBI" id="CHEBI:49883"/>
    </cofactor>
    <text evidence="5">Binds 1 [4Fe-4S] cluster. The cluster is coordinated with 3 cysteines and an exchangeable S-adenosyl-L-methionine.</text>
</comment>
<organism evidence="7 8">
    <name type="scientific">Clostridium paridis</name>
    <dbReference type="NCBI Taxonomy" id="2803863"/>
    <lineage>
        <taxon>Bacteria</taxon>
        <taxon>Bacillati</taxon>
        <taxon>Bacillota</taxon>
        <taxon>Clostridia</taxon>
        <taxon>Eubacteriales</taxon>
        <taxon>Clostridiaceae</taxon>
        <taxon>Clostridium</taxon>
    </lineage>
</organism>
<comment type="caution">
    <text evidence="7">The sequence shown here is derived from an EMBL/GenBank/DDBJ whole genome shotgun (WGS) entry which is preliminary data.</text>
</comment>
<feature type="domain" description="Radical SAM core" evidence="6">
    <location>
        <begin position="60"/>
        <end position="179"/>
    </location>
</feature>
<dbReference type="InterPro" id="IPR013785">
    <property type="entry name" value="Aldolase_TIM"/>
</dbReference>
<dbReference type="Pfam" id="PF04055">
    <property type="entry name" value="Radical_SAM"/>
    <property type="match status" value="1"/>
</dbReference>
<feature type="binding site" evidence="5">
    <location>
        <position position="71"/>
    </location>
    <ligand>
        <name>[4Fe-4S] cluster</name>
        <dbReference type="ChEBI" id="CHEBI:49883"/>
        <note>4Fe-4S-S-AdoMet</note>
    </ligand>
</feature>
<evidence type="ECO:0000259" key="6">
    <source>
        <dbReference type="Pfam" id="PF04055"/>
    </source>
</evidence>